<keyword evidence="1" id="KW-0175">Coiled coil</keyword>
<name>A0A238U572_9FLAO</name>
<proteinExistence type="predicted"/>
<dbReference type="RefSeq" id="WP_095069265.1">
    <property type="nucleotide sequence ID" value="NZ_LT899436.1"/>
</dbReference>
<sequence>MRRGLFVIFVAVNFYISTAQSNYEIAKVYFSKAEKDMEKIDYQSAKINFDKGVSKIDSIQKAKVAEMGTLIYYELKAYAEARDFAKKYFQLSRSKSSETYKQMLELYVDIEEKLEKIEAQQKEKEQLKLMAEKEQKRIDSLKREWNVISDALSIKADTIFKFNAFGFAIFKKEDKYGLLNDRGKVLIKPNLYKKALTFEGVFLFLDKPRKATQIYCYKSKENEGFELPDIKSVSSMSLFFEAVLLPRGNQQLVAYPNNSSNTFIFDLVNESSLRIKNIEGQLKAMKKADIIDKYDEDENIVKIDKKWYKLGGHLGGDIYTLYDEETEKLKGYLFGSSKISENENRVLLAEDIGYLGSFYKNKIQAQKGKNTSWYNILGEKVSKMKDAKGTYTNDVVIEKKATGKYQLKKDGVVFLRDKKLQPLENYLKENK</sequence>
<evidence type="ECO:0000256" key="1">
    <source>
        <dbReference type="SAM" id="Coils"/>
    </source>
</evidence>
<gene>
    <name evidence="2" type="ORF">TJEJU_0581</name>
</gene>
<protein>
    <submittedName>
        <fullName evidence="2">Uncharacterized protein</fullName>
    </submittedName>
</protein>
<accession>A0A238U572</accession>
<evidence type="ECO:0000313" key="2">
    <source>
        <dbReference type="EMBL" id="SNR14361.1"/>
    </source>
</evidence>
<organism evidence="2 3">
    <name type="scientific">Tenacibaculum jejuense</name>
    <dbReference type="NCBI Taxonomy" id="584609"/>
    <lineage>
        <taxon>Bacteria</taxon>
        <taxon>Pseudomonadati</taxon>
        <taxon>Bacteroidota</taxon>
        <taxon>Flavobacteriia</taxon>
        <taxon>Flavobacteriales</taxon>
        <taxon>Flavobacteriaceae</taxon>
        <taxon>Tenacibaculum</taxon>
    </lineage>
</organism>
<dbReference type="KEGG" id="tje:TJEJU_0581"/>
<dbReference type="EMBL" id="LT899436">
    <property type="protein sequence ID" value="SNR14361.1"/>
    <property type="molecule type" value="Genomic_DNA"/>
</dbReference>
<keyword evidence="3" id="KW-1185">Reference proteome</keyword>
<reference evidence="2 3" key="1">
    <citation type="submission" date="2017-07" db="EMBL/GenBank/DDBJ databases">
        <authorList>
            <person name="Sun Z.S."/>
            <person name="Albrecht U."/>
            <person name="Echele G."/>
            <person name="Lee C.C."/>
        </authorList>
    </citation>
    <scope>NUCLEOTIDE SEQUENCE [LARGE SCALE GENOMIC DNA]</scope>
    <source>
        <strain evidence="3">type strain: KCTC 22618</strain>
    </source>
</reference>
<dbReference type="AlphaFoldDB" id="A0A238U572"/>
<evidence type="ECO:0000313" key="3">
    <source>
        <dbReference type="Proteomes" id="UP000215214"/>
    </source>
</evidence>
<feature type="coiled-coil region" evidence="1">
    <location>
        <begin position="100"/>
        <end position="144"/>
    </location>
</feature>
<dbReference type="Proteomes" id="UP000215214">
    <property type="component" value="Chromosome TJEJU"/>
</dbReference>
<dbReference type="OrthoDB" id="1197548at2"/>